<protein>
    <submittedName>
        <fullName evidence="1">Uncharacterized protein</fullName>
    </submittedName>
</protein>
<gene>
    <name evidence="1" type="ORF">V1525DRAFT_4810</name>
</gene>
<evidence type="ECO:0000313" key="2">
    <source>
        <dbReference type="Proteomes" id="UP001433508"/>
    </source>
</evidence>
<proteinExistence type="predicted"/>
<sequence>MFKWTRDNSRPSPRWFGFLTKLPVIFTLRISQTLLDVIIFGLAGWLASHYYQAIYGFTVFVCLVTLLNILYQVITAQLLNRLHSKSAVLVLECLVSLWWFCIFVASTALYFGPIHCNGLYPEGTDVEDPGDTRKCSTINSYQRAVIWFSLIEWLVFIVTSVMVVRTFIEYRRDTAINRALEAGGVVSFASDESGERGLVRDEEDNPFSAADYDSRVDGGAGGYTYQSGSANGGSRYAEQYEMSEFASPYDDSSPYAERTKPYSAV</sequence>
<name>A0ACC3TCW5_LIPKO</name>
<keyword evidence="2" id="KW-1185">Reference proteome</keyword>
<reference evidence="2" key="1">
    <citation type="journal article" date="2024" name="Front. Bioeng. Biotechnol.">
        <title>Genome-scale model development and genomic sequencing of the oleaginous clade Lipomyces.</title>
        <authorList>
            <person name="Czajka J.J."/>
            <person name="Han Y."/>
            <person name="Kim J."/>
            <person name="Mondo S.J."/>
            <person name="Hofstad B.A."/>
            <person name="Robles A."/>
            <person name="Haridas S."/>
            <person name="Riley R."/>
            <person name="LaButti K."/>
            <person name="Pangilinan J."/>
            <person name="Andreopoulos W."/>
            <person name="Lipzen A."/>
            <person name="Yan J."/>
            <person name="Wang M."/>
            <person name="Ng V."/>
            <person name="Grigoriev I.V."/>
            <person name="Spatafora J.W."/>
            <person name="Magnuson J.K."/>
            <person name="Baker S.E."/>
            <person name="Pomraning K.R."/>
        </authorList>
    </citation>
    <scope>NUCLEOTIDE SEQUENCE [LARGE SCALE GENOMIC DNA]</scope>
    <source>
        <strain evidence="2">CBS 7786</strain>
    </source>
</reference>
<dbReference type="Proteomes" id="UP001433508">
    <property type="component" value="Unassembled WGS sequence"/>
</dbReference>
<dbReference type="EMBL" id="MU971335">
    <property type="protein sequence ID" value="KAK9241274.1"/>
    <property type="molecule type" value="Genomic_DNA"/>
</dbReference>
<accession>A0ACC3TCW5</accession>
<comment type="caution">
    <text evidence="1">The sequence shown here is derived from an EMBL/GenBank/DDBJ whole genome shotgun (WGS) entry which is preliminary data.</text>
</comment>
<organism evidence="1 2">
    <name type="scientific">Lipomyces kononenkoae</name>
    <name type="common">Yeast</name>
    <dbReference type="NCBI Taxonomy" id="34357"/>
    <lineage>
        <taxon>Eukaryota</taxon>
        <taxon>Fungi</taxon>
        <taxon>Dikarya</taxon>
        <taxon>Ascomycota</taxon>
        <taxon>Saccharomycotina</taxon>
        <taxon>Lipomycetes</taxon>
        <taxon>Lipomycetales</taxon>
        <taxon>Lipomycetaceae</taxon>
        <taxon>Lipomyces</taxon>
    </lineage>
</organism>
<evidence type="ECO:0000313" key="1">
    <source>
        <dbReference type="EMBL" id="KAK9241274.1"/>
    </source>
</evidence>